<feature type="compositionally biased region" description="Basic and acidic residues" evidence="7">
    <location>
        <begin position="583"/>
        <end position="592"/>
    </location>
</feature>
<keyword evidence="2" id="KW-0677">Repeat</keyword>
<evidence type="ECO:0000256" key="6">
    <source>
        <dbReference type="ARBA" id="ARBA00023187"/>
    </source>
</evidence>
<dbReference type="SUPFAM" id="SSF109905">
    <property type="entry name" value="Surp module (SWAP domain)"/>
    <property type="match status" value="2"/>
</dbReference>
<organism evidence="9 10">
    <name type="scientific">Calicophoron daubneyi</name>
    <name type="common">Rumen fluke</name>
    <name type="synonym">Paramphistomum daubneyi</name>
    <dbReference type="NCBI Taxonomy" id="300641"/>
    <lineage>
        <taxon>Eukaryota</taxon>
        <taxon>Metazoa</taxon>
        <taxon>Spiralia</taxon>
        <taxon>Lophotrochozoa</taxon>
        <taxon>Platyhelminthes</taxon>
        <taxon>Trematoda</taxon>
        <taxon>Digenea</taxon>
        <taxon>Plagiorchiida</taxon>
        <taxon>Pronocephalata</taxon>
        <taxon>Paramphistomoidea</taxon>
        <taxon>Paramphistomidae</taxon>
        <taxon>Calicophoron</taxon>
    </lineage>
</organism>
<dbReference type="SMART" id="SM01141">
    <property type="entry name" value="DRY_EERY"/>
    <property type="match status" value="1"/>
</dbReference>
<evidence type="ECO:0000256" key="1">
    <source>
        <dbReference type="ARBA" id="ARBA00022664"/>
    </source>
</evidence>
<feature type="region of interest" description="Disordered" evidence="7">
    <location>
        <begin position="528"/>
        <end position="778"/>
    </location>
</feature>
<feature type="compositionally biased region" description="Polar residues" evidence="7">
    <location>
        <begin position="304"/>
        <end position="316"/>
    </location>
</feature>
<feature type="compositionally biased region" description="Polar residues" evidence="7">
    <location>
        <begin position="372"/>
        <end position="387"/>
    </location>
</feature>
<dbReference type="InterPro" id="IPR040397">
    <property type="entry name" value="SWAP"/>
</dbReference>
<sequence length="964" mass="106400">MLRDPIELVVTGHQATLLDDPEKAVEVNDGKLLVPWCGDQSLLIDRYDCRAHLADVHEHECSLTLAYEDYMSEDEVTIEKMCDFERYLEMQVDVDDMVTQEEETKKRDVEKSRGQYGAVDFSYDAESTDEPNGVSRDKEESSENGFETNVQAEEPYVCPPELQGLRDVCLPKTDKQAQIIERTAVFVARQGNQMEIVLKAKQKDNPMFSFLNFDHELNGFYKEMVKLIRQGRYVPKIRPAVKPDNGFDAANAEPNKSISDDHYELKLPKVDISNTAYASLIQKFRKVNEEAIANAAASNAAAEQTSSPATSSTETVKPNPEAEAEDKTLSPPKAGVTPQTSADTSTVPATDGHNAGEGNSKPPGPSPGGSSAATSDTKSTRFSNLGPQTTEEYERCYQEYYKHYYTHYYGQFSEQQAKASLQAGSTFTDEQRSAIVQEAAKAAAIAASAAVNAMYQARENQKTEAPQPQNTEPTMTPSERGIIDKMAEYVMRNGPEFEELVANQKGKDPRFGFLKPDHPLHAYYMKRRKQMASERSSSESSSRSHKIKSHGDTVSGRGSSRSDTRNGSNRHQMPLPRPKNKMRSKDLPKDRQSSISFKLARPSSSGKLRSNEHGIPTVPENPDARPSSGVEVRQITSCPLLDKEGRSPGQMQNSPKNLKYDSVERPPSPVRFSLPGIPSGSSSGSSSPTRSPYSSKSHSLHSPSRSPSTPKQHKHVKHGRSGTSIVPQLEALSSKSVESPLPNSVCSDMTMSPATPRSLQRSPCHSSSDAKSSPRTKNLDDAILDKALDDNYDSIPLDLSPVDNSDNQSQEHDEQLRKERRRRAAQLVAQLRLTAPLLNSSQTSPNQHQAMKPSVSSATPPPAPDSVPAAVAHAVVASLKRRQEASLASLEAEIKAKKRTRSPPSAYALPRERSHAVSSRHAKRSRDSPLMASYDNIPAAYADYRDSSGDRKHLKHKKHHKSRR</sequence>
<accession>A0AAV2TSL1</accession>
<dbReference type="InterPro" id="IPR000061">
    <property type="entry name" value="Surp"/>
</dbReference>
<dbReference type="PROSITE" id="PS50128">
    <property type="entry name" value="SURP"/>
    <property type="match status" value="2"/>
</dbReference>
<feature type="region of interest" description="Disordered" evidence="7">
    <location>
        <begin position="794"/>
        <end position="821"/>
    </location>
</feature>
<evidence type="ECO:0000256" key="2">
    <source>
        <dbReference type="ARBA" id="ARBA00022737"/>
    </source>
</evidence>
<dbReference type="AlphaFoldDB" id="A0AAV2TSL1"/>
<feature type="compositionally biased region" description="Low complexity" evidence="7">
    <location>
        <begin position="673"/>
        <end position="710"/>
    </location>
</feature>
<dbReference type="SMART" id="SM00648">
    <property type="entry name" value="SWAP"/>
    <property type="match status" value="2"/>
</dbReference>
<protein>
    <recommendedName>
        <fullName evidence="8">SURP motif domain-containing protein</fullName>
    </recommendedName>
</protein>
<evidence type="ECO:0000256" key="4">
    <source>
        <dbReference type="ARBA" id="ARBA00023015"/>
    </source>
</evidence>
<feature type="compositionally biased region" description="Polar residues" evidence="7">
    <location>
        <begin position="337"/>
        <end position="348"/>
    </location>
</feature>
<dbReference type="Pfam" id="PF09750">
    <property type="entry name" value="DRY_EERY"/>
    <property type="match status" value="1"/>
</dbReference>
<dbReference type="InterPro" id="IPR019147">
    <property type="entry name" value="SWAP_N_domain"/>
</dbReference>
<dbReference type="InterPro" id="IPR035967">
    <property type="entry name" value="SWAP/Surp_sf"/>
</dbReference>
<dbReference type="PANTHER" id="PTHR13161:SF15">
    <property type="entry name" value="SPLICING FACTOR, SUPPRESSOR OF WHITE-APRICOT HOMOLOG"/>
    <property type="match status" value="1"/>
</dbReference>
<evidence type="ECO:0000256" key="5">
    <source>
        <dbReference type="ARBA" id="ARBA00023163"/>
    </source>
</evidence>
<evidence type="ECO:0000256" key="7">
    <source>
        <dbReference type="SAM" id="MobiDB-lite"/>
    </source>
</evidence>
<evidence type="ECO:0000259" key="8">
    <source>
        <dbReference type="PROSITE" id="PS50128"/>
    </source>
</evidence>
<gene>
    <name evidence="9" type="ORF">CDAUBV1_LOCUS14043</name>
</gene>
<dbReference type="Gene3D" id="1.10.10.790">
    <property type="entry name" value="Surp module"/>
    <property type="match status" value="2"/>
</dbReference>
<feature type="region of interest" description="Disordered" evidence="7">
    <location>
        <begin position="892"/>
        <end position="964"/>
    </location>
</feature>
<keyword evidence="5" id="KW-0804">Transcription</keyword>
<feature type="domain" description="SURP motif" evidence="8">
    <location>
        <begin position="482"/>
        <end position="524"/>
    </location>
</feature>
<feature type="compositionally biased region" description="Polar residues" evidence="7">
    <location>
        <begin position="721"/>
        <end position="776"/>
    </location>
</feature>
<keyword evidence="4" id="KW-0805">Transcription regulation</keyword>
<feature type="domain" description="SURP motif" evidence="8">
    <location>
        <begin position="179"/>
        <end position="221"/>
    </location>
</feature>
<feature type="region of interest" description="Disordered" evidence="7">
    <location>
        <begin position="835"/>
        <end position="867"/>
    </location>
</feature>
<feature type="compositionally biased region" description="Polar residues" evidence="7">
    <location>
        <begin position="556"/>
        <end position="571"/>
    </location>
</feature>
<feature type="region of interest" description="Disordered" evidence="7">
    <location>
        <begin position="122"/>
        <end position="148"/>
    </location>
</feature>
<keyword evidence="3" id="KW-0694">RNA-binding</keyword>
<dbReference type="GO" id="GO:0000395">
    <property type="term" value="P:mRNA 5'-splice site recognition"/>
    <property type="evidence" value="ECO:0007669"/>
    <property type="project" value="TreeGrafter"/>
</dbReference>
<dbReference type="GO" id="GO:0003723">
    <property type="term" value="F:RNA binding"/>
    <property type="evidence" value="ECO:0007669"/>
    <property type="project" value="UniProtKB-KW"/>
</dbReference>
<reference evidence="9" key="1">
    <citation type="submission" date="2024-06" db="EMBL/GenBank/DDBJ databases">
        <authorList>
            <person name="Liu X."/>
            <person name="Lenzi L."/>
            <person name="Haldenby T S."/>
            <person name="Uol C."/>
        </authorList>
    </citation>
    <scope>NUCLEOTIDE SEQUENCE</scope>
</reference>
<evidence type="ECO:0000256" key="3">
    <source>
        <dbReference type="ARBA" id="ARBA00022884"/>
    </source>
</evidence>
<feature type="compositionally biased region" description="Basic residues" evidence="7">
    <location>
        <begin position="952"/>
        <end position="964"/>
    </location>
</feature>
<keyword evidence="1" id="KW-0507">mRNA processing</keyword>
<feature type="compositionally biased region" description="Basic residues" evidence="7">
    <location>
        <begin position="711"/>
        <end position="720"/>
    </location>
</feature>
<dbReference type="Proteomes" id="UP001497525">
    <property type="component" value="Unassembled WGS sequence"/>
</dbReference>
<comment type="caution">
    <text evidence="9">The sequence shown here is derived from an EMBL/GenBank/DDBJ whole genome shotgun (WGS) entry which is preliminary data.</text>
</comment>
<name>A0AAV2TSL1_CALDB</name>
<proteinExistence type="predicted"/>
<feature type="region of interest" description="Disordered" evidence="7">
    <location>
        <begin position="297"/>
        <end position="387"/>
    </location>
</feature>
<evidence type="ECO:0000313" key="10">
    <source>
        <dbReference type="Proteomes" id="UP001497525"/>
    </source>
</evidence>
<dbReference type="Pfam" id="PF01805">
    <property type="entry name" value="Surp"/>
    <property type="match status" value="2"/>
</dbReference>
<dbReference type="PANTHER" id="PTHR13161">
    <property type="entry name" value="SPLICING FACTOR SUPPRESSOR OF WHITE APRICOT"/>
    <property type="match status" value="1"/>
</dbReference>
<dbReference type="EMBL" id="CAXLJL010000567">
    <property type="protein sequence ID" value="CAL5138986.1"/>
    <property type="molecule type" value="Genomic_DNA"/>
</dbReference>
<feature type="compositionally biased region" description="Polar residues" evidence="7">
    <location>
        <begin position="837"/>
        <end position="849"/>
    </location>
</feature>
<keyword evidence="6" id="KW-0508">mRNA splicing</keyword>
<evidence type="ECO:0000313" key="9">
    <source>
        <dbReference type="EMBL" id="CAL5138986.1"/>
    </source>
</evidence>